<name>A0A192D3X3_9SPHN</name>
<organism evidence="2 3">
    <name type="scientific">Erythrobacter neustonensis</name>
    <dbReference type="NCBI Taxonomy" id="1112"/>
    <lineage>
        <taxon>Bacteria</taxon>
        <taxon>Pseudomonadati</taxon>
        <taxon>Pseudomonadota</taxon>
        <taxon>Alphaproteobacteria</taxon>
        <taxon>Sphingomonadales</taxon>
        <taxon>Erythrobacteraceae</taxon>
        <taxon>Erythrobacter/Porphyrobacter group</taxon>
        <taxon>Erythrobacter</taxon>
    </lineage>
</organism>
<evidence type="ECO:0000313" key="3">
    <source>
        <dbReference type="Proteomes" id="UP000078263"/>
    </source>
</evidence>
<sequence length="75" mass="7824">MIDTFALALGHGLLAVALWRLAMRAGLDEDPLIGSIRAEEKSHRQQGSAAGRSAARRARTIPGGSADEASGGRAR</sequence>
<evidence type="ECO:0000256" key="1">
    <source>
        <dbReference type="SAM" id="MobiDB-lite"/>
    </source>
</evidence>
<evidence type="ECO:0000313" key="2">
    <source>
        <dbReference type="EMBL" id="ANK12464.1"/>
    </source>
</evidence>
<dbReference type="EMBL" id="CP016033">
    <property type="protein sequence ID" value="ANK12464.1"/>
    <property type="molecule type" value="Genomic_DNA"/>
</dbReference>
<dbReference type="RefSeq" id="WP_068350375.1">
    <property type="nucleotide sequence ID" value="NZ_CP016033.1"/>
</dbReference>
<dbReference type="STRING" id="1112.A9D12_05325"/>
<keyword evidence="3" id="KW-1185">Reference proteome</keyword>
<dbReference type="KEGG" id="pns:A9D12_05325"/>
<protein>
    <submittedName>
        <fullName evidence="2">Uncharacterized protein</fullName>
    </submittedName>
</protein>
<feature type="region of interest" description="Disordered" evidence="1">
    <location>
        <begin position="38"/>
        <end position="75"/>
    </location>
</feature>
<dbReference type="AlphaFoldDB" id="A0A192D3X3"/>
<dbReference type="Proteomes" id="UP000078263">
    <property type="component" value="Chromosome"/>
</dbReference>
<accession>A0A192D3X3</accession>
<gene>
    <name evidence="2" type="ORF">A9D12_05325</name>
</gene>
<reference evidence="2 3" key="1">
    <citation type="submission" date="2016-05" db="EMBL/GenBank/DDBJ databases">
        <title>Compelete Genome Sequence of Bacteriochlorophyll-Synthesizing Bacterium Porphyrobacter neustonensis DSM 9434.</title>
        <authorList>
            <person name="Shi X.-L."/>
            <person name="Wu Y.-H."/>
            <person name="Cheng H."/>
            <person name="Xu L."/>
            <person name="Zhang X.-Q."/>
            <person name="Wang C.-S."/>
            <person name="Xu X.-W."/>
        </authorList>
    </citation>
    <scope>NUCLEOTIDE SEQUENCE [LARGE SCALE GENOMIC DNA]</scope>
    <source>
        <strain evidence="2 3">DSM 9434</strain>
    </source>
</reference>
<proteinExistence type="predicted"/>